<sequence length="273" mass="31567">MPLFRYLKSLVKKRAIKPPTTRLGDLPVEIILKIADYLSPEAAVCLALTCHSLKSILSKCLTDPSVRSLVSFQPFFPDPIYWPWFVRHRPSLTPRQRLLVLLARDGGYAYCLSCLKMQPAPHFSERIRLRMATGERDRELGPYGPRINVCPCACITFRGTHNLTIHDTCRGFVDHGYRRTHFKIEIWPNHFVRVKIKIAPSIHTDGQLVIRVLYQWKDSRWSAGFENPTKKAAADWADVYYARPDVCPYLNLDFRRIEDKIRQTSPRFIASAL</sequence>
<proteinExistence type="predicted"/>
<feature type="domain" description="F-box" evidence="1">
    <location>
        <begin position="20"/>
        <end position="69"/>
    </location>
</feature>
<organism evidence="2 3">
    <name type="scientific">Aspergillus lucknowensis</name>
    <dbReference type="NCBI Taxonomy" id="176173"/>
    <lineage>
        <taxon>Eukaryota</taxon>
        <taxon>Fungi</taxon>
        <taxon>Dikarya</taxon>
        <taxon>Ascomycota</taxon>
        <taxon>Pezizomycotina</taxon>
        <taxon>Eurotiomycetes</taxon>
        <taxon>Eurotiomycetidae</taxon>
        <taxon>Eurotiales</taxon>
        <taxon>Aspergillaceae</taxon>
        <taxon>Aspergillus</taxon>
        <taxon>Aspergillus subgen. Nidulantes</taxon>
    </lineage>
</organism>
<dbReference type="Pfam" id="PF12937">
    <property type="entry name" value="F-box-like"/>
    <property type="match status" value="1"/>
</dbReference>
<evidence type="ECO:0000313" key="3">
    <source>
        <dbReference type="Proteomes" id="UP001610432"/>
    </source>
</evidence>
<dbReference type="GeneID" id="98148359"/>
<evidence type="ECO:0000313" key="2">
    <source>
        <dbReference type="EMBL" id="KAL2865732.1"/>
    </source>
</evidence>
<dbReference type="InterPro" id="IPR036047">
    <property type="entry name" value="F-box-like_dom_sf"/>
</dbReference>
<comment type="caution">
    <text evidence="2">The sequence shown here is derived from an EMBL/GenBank/DDBJ whole genome shotgun (WGS) entry which is preliminary data.</text>
</comment>
<evidence type="ECO:0000259" key="1">
    <source>
        <dbReference type="PROSITE" id="PS50181"/>
    </source>
</evidence>
<dbReference type="RefSeq" id="XP_070884711.1">
    <property type="nucleotide sequence ID" value="XM_071033287.1"/>
</dbReference>
<dbReference type="CDD" id="cd09917">
    <property type="entry name" value="F-box_SF"/>
    <property type="match status" value="1"/>
</dbReference>
<reference evidence="2 3" key="1">
    <citation type="submission" date="2024-07" db="EMBL/GenBank/DDBJ databases">
        <title>Section-level genome sequencing and comparative genomics of Aspergillus sections Usti and Cavernicolus.</title>
        <authorList>
            <consortium name="Lawrence Berkeley National Laboratory"/>
            <person name="Nybo J.L."/>
            <person name="Vesth T.C."/>
            <person name="Theobald S."/>
            <person name="Frisvad J.C."/>
            <person name="Larsen T.O."/>
            <person name="Kjaerboelling I."/>
            <person name="Rothschild-Mancinelli K."/>
            <person name="Lyhne E.K."/>
            <person name="Kogle M.E."/>
            <person name="Barry K."/>
            <person name="Clum A."/>
            <person name="Na H."/>
            <person name="Ledsgaard L."/>
            <person name="Lin J."/>
            <person name="Lipzen A."/>
            <person name="Kuo A."/>
            <person name="Riley R."/>
            <person name="Mondo S."/>
            <person name="Labutti K."/>
            <person name="Haridas S."/>
            <person name="Pangalinan J."/>
            <person name="Salamov A.A."/>
            <person name="Simmons B.A."/>
            <person name="Magnuson J.K."/>
            <person name="Chen J."/>
            <person name="Drula E."/>
            <person name="Henrissat B."/>
            <person name="Wiebenga A."/>
            <person name="Lubbers R.J."/>
            <person name="Gomes A.C."/>
            <person name="Macurrencykelacurrency M.R."/>
            <person name="Stajich J."/>
            <person name="Grigoriev I.V."/>
            <person name="Mortensen U.H."/>
            <person name="De Vries R.P."/>
            <person name="Baker S.E."/>
            <person name="Andersen M.R."/>
        </authorList>
    </citation>
    <scope>NUCLEOTIDE SEQUENCE [LARGE SCALE GENOMIC DNA]</scope>
    <source>
        <strain evidence="2 3">CBS 449.75</strain>
    </source>
</reference>
<gene>
    <name evidence="2" type="ORF">BJX67DRAFT_382690</name>
</gene>
<dbReference type="EMBL" id="JBFXLQ010000030">
    <property type="protein sequence ID" value="KAL2865732.1"/>
    <property type="molecule type" value="Genomic_DNA"/>
</dbReference>
<dbReference type="InterPro" id="IPR001810">
    <property type="entry name" value="F-box_dom"/>
</dbReference>
<dbReference type="SUPFAM" id="SSF81383">
    <property type="entry name" value="F-box domain"/>
    <property type="match status" value="1"/>
</dbReference>
<accession>A0ABR4LMI8</accession>
<name>A0ABR4LMI8_9EURO</name>
<dbReference type="PROSITE" id="PS50181">
    <property type="entry name" value="FBOX"/>
    <property type="match status" value="1"/>
</dbReference>
<protein>
    <recommendedName>
        <fullName evidence="1">F-box domain-containing protein</fullName>
    </recommendedName>
</protein>
<keyword evidence="3" id="KW-1185">Reference proteome</keyword>
<dbReference type="Proteomes" id="UP001610432">
    <property type="component" value="Unassembled WGS sequence"/>
</dbReference>